<evidence type="ECO:0000313" key="8">
    <source>
        <dbReference type="Proteomes" id="UP000298030"/>
    </source>
</evidence>
<dbReference type="Proteomes" id="UP000298030">
    <property type="component" value="Unassembled WGS sequence"/>
</dbReference>
<feature type="repeat" description="ANK" evidence="4">
    <location>
        <begin position="124"/>
        <end position="156"/>
    </location>
</feature>
<dbReference type="STRING" id="71717.A0A4Y7TLS4"/>
<feature type="domain" description="ACB" evidence="6">
    <location>
        <begin position="1"/>
        <end position="41"/>
    </location>
</feature>
<evidence type="ECO:0000256" key="3">
    <source>
        <dbReference type="ARBA" id="ARBA00023121"/>
    </source>
</evidence>
<name>A0A4Y7TLS4_COPMI</name>
<dbReference type="InterPro" id="IPR000582">
    <property type="entry name" value="Acyl-CoA-binding_protein"/>
</dbReference>
<dbReference type="PROSITE" id="PS50088">
    <property type="entry name" value="ANK_REPEAT"/>
    <property type="match status" value="1"/>
</dbReference>
<dbReference type="PROSITE" id="PS51228">
    <property type="entry name" value="ACB_2"/>
    <property type="match status" value="1"/>
</dbReference>
<keyword evidence="2 4" id="KW-0040">ANK repeat</keyword>
<dbReference type="Pfam" id="PF12796">
    <property type="entry name" value="Ank_2"/>
    <property type="match status" value="1"/>
</dbReference>
<protein>
    <submittedName>
        <fullName evidence="7">Ankyrin</fullName>
    </submittedName>
</protein>
<sequence length="179" mass="19636">MAGRAKWDAWAGMEGKYGKEQAEAEKRYVEVAKEFGWDEAVAAPQPSASSSRAAQSEEEEINFDSDEEDWRKRPQRPKGDGSGGGPKTANDASIHGLTVSGDVARLKSLFELNSNLDINEKDQYGYTPLHLACDRGHLDVVKLLLEKGADRSIQDPDEFTPLELAEVAGRTDIVELLSS</sequence>
<dbReference type="PROSITE" id="PS50297">
    <property type="entry name" value="ANK_REP_REGION"/>
    <property type="match status" value="1"/>
</dbReference>
<evidence type="ECO:0000313" key="7">
    <source>
        <dbReference type="EMBL" id="TEB35145.1"/>
    </source>
</evidence>
<dbReference type="Gene3D" id="1.20.80.10">
    <property type="match status" value="1"/>
</dbReference>
<evidence type="ECO:0000259" key="6">
    <source>
        <dbReference type="PROSITE" id="PS51228"/>
    </source>
</evidence>
<evidence type="ECO:0000256" key="5">
    <source>
        <dbReference type="SAM" id="MobiDB-lite"/>
    </source>
</evidence>
<dbReference type="AlphaFoldDB" id="A0A4Y7TLS4"/>
<evidence type="ECO:0000256" key="1">
    <source>
        <dbReference type="ARBA" id="ARBA00022737"/>
    </source>
</evidence>
<proteinExistence type="predicted"/>
<feature type="compositionally biased region" description="Acidic residues" evidence="5">
    <location>
        <begin position="56"/>
        <end position="68"/>
    </location>
</feature>
<feature type="region of interest" description="Disordered" evidence="5">
    <location>
        <begin position="40"/>
        <end position="94"/>
    </location>
</feature>
<dbReference type="InterPro" id="IPR036770">
    <property type="entry name" value="Ankyrin_rpt-contain_sf"/>
</dbReference>
<dbReference type="SMART" id="SM00248">
    <property type="entry name" value="ANK"/>
    <property type="match status" value="1"/>
</dbReference>
<evidence type="ECO:0000256" key="4">
    <source>
        <dbReference type="PROSITE-ProRule" id="PRU00023"/>
    </source>
</evidence>
<accession>A0A4Y7TLS4</accession>
<dbReference type="SUPFAM" id="SSF48403">
    <property type="entry name" value="Ankyrin repeat"/>
    <property type="match status" value="1"/>
</dbReference>
<feature type="region of interest" description="Disordered" evidence="5">
    <location>
        <begin position="1"/>
        <end position="23"/>
    </location>
</feature>
<comment type="caution">
    <text evidence="7">The sequence shown here is derived from an EMBL/GenBank/DDBJ whole genome shotgun (WGS) entry which is preliminary data.</text>
</comment>
<keyword evidence="1" id="KW-0677">Repeat</keyword>
<feature type="compositionally biased region" description="Low complexity" evidence="5">
    <location>
        <begin position="40"/>
        <end position="54"/>
    </location>
</feature>
<keyword evidence="3" id="KW-0446">Lipid-binding</keyword>
<gene>
    <name evidence="7" type="ORF">FA13DRAFT_1728947</name>
</gene>
<dbReference type="Gene3D" id="1.25.40.20">
    <property type="entry name" value="Ankyrin repeat-containing domain"/>
    <property type="match status" value="1"/>
</dbReference>
<dbReference type="InterPro" id="IPR002110">
    <property type="entry name" value="Ankyrin_rpt"/>
</dbReference>
<dbReference type="GO" id="GO:0000062">
    <property type="term" value="F:fatty-acyl-CoA binding"/>
    <property type="evidence" value="ECO:0007669"/>
    <property type="project" value="InterPro"/>
</dbReference>
<organism evidence="7 8">
    <name type="scientific">Coprinellus micaceus</name>
    <name type="common">Glistening ink-cap mushroom</name>
    <name type="synonym">Coprinus micaceus</name>
    <dbReference type="NCBI Taxonomy" id="71717"/>
    <lineage>
        <taxon>Eukaryota</taxon>
        <taxon>Fungi</taxon>
        <taxon>Dikarya</taxon>
        <taxon>Basidiomycota</taxon>
        <taxon>Agaricomycotina</taxon>
        <taxon>Agaricomycetes</taxon>
        <taxon>Agaricomycetidae</taxon>
        <taxon>Agaricales</taxon>
        <taxon>Agaricineae</taxon>
        <taxon>Psathyrellaceae</taxon>
        <taxon>Coprinellus</taxon>
    </lineage>
</organism>
<dbReference type="PANTHER" id="PTHR24119">
    <property type="entry name" value="ACYL-COA-BINDING DOMAIN-CONTAINING PROTEIN 6"/>
    <property type="match status" value="1"/>
</dbReference>
<evidence type="ECO:0000256" key="2">
    <source>
        <dbReference type="ARBA" id="ARBA00023043"/>
    </source>
</evidence>
<dbReference type="PANTHER" id="PTHR24119:SF0">
    <property type="entry name" value="ACYL-COA-BINDING DOMAIN-CONTAINING PROTEIN 6"/>
    <property type="match status" value="1"/>
</dbReference>
<reference evidence="7 8" key="1">
    <citation type="journal article" date="2019" name="Nat. Ecol. Evol.">
        <title>Megaphylogeny resolves global patterns of mushroom evolution.</title>
        <authorList>
            <person name="Varga T."/>
            <person name="Krizsan K."/>
            <person name="Foldi C."/>
            <person name="Dima B."/>
            <person name="Sanchez-Garcia M."/>
            <person name="Sanchez-Ramirez S."/>
            <person name="Szollosi G.J."/>
            <person name="Szarkandi J.G."/>
            <person name="Papp V."/>
            <person name="Albert L."/>
            <person name="Andreopoulos W."/>
            <person name="Angelini C."/>
            <person name="Antonin V."/>
            <person name="Barry K.W."/>
            <person name="Bougher N.L."/>
            <person name="Buchanan P."/>
            <person name="Buyck B."/>
            <person name="Bense V."/>
            <person name="Catcheside P."/>
            <person name="Chovatia M."/>
            <person name="Cooper J."/>
            <person name="Damon W."/>
            <person name="Desjardin D."/>
            <person name="Finy P."/>
            <person name="Geml J."/>
            <person name="Haridas S."/>
            <person name="Hughes K."/>
            <person name="Justo A."/>
            <person name="Karasinski D."/>
            <person name="Kautmanova I."/>
            <person name="Kiss B."/>
            <person name="Kocsube S."/>
            <person name="Kotiranta H."/>
            <person name="LaButti K.M."/>
            <person name="Lechner B.E."/>
            <person name="Liimatainen K."/>
            <person name="Lipzen A."/>
            <person name="Lukacs Z."/>
            <person name="Mihaltcheva S."/>
            <person name="Morgado L.N."/>
            <person name="Niskanen T."/>
            <person name="Noordeloos M.E."/>
            <person name="Ohm R.A."/>
            <person name="Ortiz-Santana B."/>
            <person name="Ovrebo C."/>
            <person name="Racz N."/>
            <person name="Riley R."/>
            <person name="Savchenko A."/>
            <person name="Shiryaev A."/>
            <person name="Soop K."/>
            <person name="Spirin V."/>
            <person name="Szebenyi C."/>
            <person name="Tomsovsky M."/>
            <person name="Tulloss R.E."/>
            <person name="Uehling J."/>
            <person name="Grigoriev I.V."/>
            <person name="Vagvolgyi C."/>
            <person name="Papp T."/>
            <person name="Martin F.M."/>
            <person name="Miettinen O."/>
            <person name="Hibbett D.S."/>
            <person name="Nagy L.G."/>
        </authorList>
    </citation>
    <scope>NUCLEOTIDE SEQUENCE [LARGE SCALE GENOMIC DNA]</scope>
    <source>
        <strain evidence="7 8">FP101781</strain>
    </source>
</reference>
<dbReference type="EMBL" id="QPFP01000008">
    <property type="protein sequence ID" value="TEB35145.1"/>
    <property type="molecule type" value="Genomic_DNA"/>
</dbReference>
<dbReference type="OrthoDB" id="341259at2759"/>
<keyword evidence="8" id="KW-1185">Reference proteome</keyword>
<dbReference type="InterPro" id="IPR014352">
    <property type="entry name" value="FERM/acyl-CoA-bd_prot_sf"/>
</dbReference>